<evidence type="ECO:0000259" key="1">
    <source>
        <dbReference type="Pfam" id="PF08387"/>
    </source>
</evidence>
<dbReference type="InterPro" id="IPR006566">
    <property type="entry name" value="FBD"/>
</dbReference>
<dbReference type="AlphaFoldDB" id="A0A5J9T7E7"/>
<dbReference type="EMBL" id="RWGY01000045">
    <property type="protein sequence ID" value="TVU07273.1"/>
    <property type="molecule type" value="Genomic_DNA"/>
</dbReference>
<sequence length="363" mass="40678">MGAYPRRLRRWVQTLVDKEVQELVIVNRPWPRDMPLPSELLAAATLTRLYLGFWKFPDTSALPRGDGAAFPNLRELVLASMDIENRDLDFLLAGSPVLEKLGIQGIDNKGNRLRLRLVGQCLRCVQVHFSAVESIDVVDAPRLERLFLSGCWTRDGSSVRVKIGNAPQLRLLGYLEPGTHMLEIGNRVINFAGKSVSASSMATSVKILGLHVRFGVRNDVNMLPAFLRCFPNVETLHIMSGINEETTGKLNLKFWQEAGPIESIRSRIKTMTFREFRGDPSESAFLKFIFQTAQVLKDAVIVAANGSFTSIPEVIRKVRTLTPENWGNNCSVHVFQSSGPEGGDLWCFQAGFEFSISDPFRYH</sequence>
<dbReference type="Pfam" id="PF24758">
    <property type="entry name" value="LRR_At5g56370"/>
    <property type="match status" value="1"/>
</dbReference>
<accession>A0A5J9T7E7</accession>
<evidence type="ECO:0000313" key="4">
    <source>
        <dbReference type="Proteomes" id="UP000324897"/>
    </source>
</evidence>
<dbReference type="InterPro" id="IPR055411">
    <property type="entry name" value="LRR_FXL15/At3g58940/PEG3-like"/>
</dbReference>
<protein>
    <submittedName>
        <fullName evidence="3">Uncharacterized protein</fullName>
    </submittedName>
</protein>
<feature type="domain" description="FBD" evidence="1">
    <location>
        <begin position="256"/>
        <end position="301"/>
    </location>
</feature>
<evidence type="ECO:0000313" key="3">
    <source>
        <dbReference type="EMBL" id="TVU07273.1"/>
    </source>
</evidence>
<dbReference type="Gramene" id="TVU07273">
    <property type="protein sequence ID" value="TVU07273"/>
    <property type="gene ID" value="EJB05_47322"/>
</dbReference>
<organism evidence="3 4">
    <name type="scientific">Eragrostis curvula</name>
    <name type="common">weeping love grass</name>
    <dbReference type="NCBI Taxonomy" id="38414"/>
    <lineage>
        <taxon>Eukaryota</taxon>
        <taxon>Viridiplantae</taxon>
        <taxon>Streptophyta</taxon>
        <taxon>Embryophyta</taxon>
        <taxon>Tracheophyta</taxon>
        <taxon>Spermatophyta</taxon>
        <taxon>Magnoliopsida</taxon>
        <taxon>Liliopsida</taxon>
        <taxon>Poales</taxon>
        <taxon>Poaceae</taxon>
        <taxon>PACMAD clade</taxon>
        <taxon>Chloridoideae</taxon>
        <taxon>Eragrostideae</taxon>
        <taxon>Eragrostidinae</taxon>
        <taxon>Eragrostis</taxon>
    </lineage>
</organism>
<reference evidence="3 4" key="1">
    <citation type="journal article" date="2019" name="Sci. Rep.">
        <title>A high-quality genome of Eragrostis curvula grass provides insights into Poaceae evolution and supports new strategies to enhance forage quality.</title>
        <authorList>
            <person name="Carballo J."/>
            <person name="Santos B.A.C.M."/>
            <person name="Zappacosta D."/>
            <person name="Garbus I."/>
            <person name="Selva J.P."/>
            <person name="Gallo C.A."/>
            <person name="Diaz A."/>
            <person name="Albertini E."/>
            <person name="Caccamo M."/>
            <person name="Echenique V."/>
        </authorList>
    </citation>
    <scope>NUCLEOTIDE SEQUENCE [LARGE SCALE GENOMIC DNA]</scope>
    <source>
        <strain evidence="4">cv. Victoria</strain>
        <tissue evidence="3">Leaf</tissue>
    </source>
</reference>
<dbReference type="PANTHER" id="PTHR32141:SF91">
    <property type="entry name" value="F-BOX DOMAIN-CONTAINING PROTEIN"/>
    <property type="match status" value="1"/>
</dbReference>
<keyword evidence="4" id="KW-1185">Reference proteome</keyword>
<feature type="domain" description="F-box/LRR-repeat protein 15/At3g58940/PEG3-like LRR" evidence="2">
    <location>
        <begin position="8"/>
        <end position="238"/>
    </location>
</feature>
<evidence type="ECO:0000259" key="2">
    <source>
        <dbReference type="Pfam" id="PF24758"/>
    </source>
</evidence>
<dbReference type="Proteomes" id="UP000324897">
    <property type="component" value="Unassembled WGS sequence"/>
</dbReference>
<dbReference type="Gene3D" id="3.80.10.10">
    <property type="entry name" value="Ribonuclease Inhibitor"/>
    <property type="match status" value="1"/>
</dbReference>
<gene>
    <name evidence="3" type="ORF">EJB05_47322</name>
</gene>
<dbReference type="Pfam" id="PF08387">
    <property type="entry name" value="FBD"/>
    <property type="match status" value="1"/>
</dbReference>
<comment type="caution">
    <text evidence="3">The sequence shown here is derived from an EMBL/GenBank/DDBJ whole genome shotgun (WGS) entry which is preliminary data.</text>
</comment>
<dbReference type="PANTHER" id="PTHR32141">
    <property type="match status" value="1"/>
</dbReference>
<dbReference type="InterPro" id="IPR032675">
    <property type="entry name" value="LRR_dom_sf"/>
</dbReference>
<dbReference type="SUPFAM" id="SSF52047">
    <property type="entry name" value="RNI-like"/>
    <property type="match status" value="1"/>
</dbReference>
<dbReference type="OrthoDB" id="624443at2759"/>
<name>A0A5J9T7E7_9POAL</name>
<proteinExistence type="predicted"/>
<dbReference type="InterPro" id="IPR055302">
    <property type="entry name" value="F-box_dom-containing"/>
</dbReference>